<organism evidence="1 2">
    <name type="scientific">Haliaeetus albicilla</name>
    <name type="common">White-tailed sea-eagle</name>
    <name type="synonym">Falco albicilla</name>
    <dbReference type="NCBI Taxonomy" id="8969"/>
    <lineage>
        <taxon>Eukaryota</taxon>
        <taxon>Metazoa</taxon>
        <taxon>Chordata</taxon>
        <taxon>Craniata</taxon>
        <taxon>Vertebrata</taxon>
        <taxon>Euteleostomi</taxon>
        <taxon>Archelosauria</taxon>
        <taxon>Archosauria</taxon>
        <taxon>Dinosauria</taxon>
        <taxon>Saurischia</taxon>
        <taxon>Theropoda</taxon>
        <taxon>Coelurosauria</taxon>
        <taxon>Aves</taxon>
        <taxon>Neognathae</taxon>
        <taxon>Neoaves</taxon>
        <taxon>Telluraves</taxon>
        <taxon>Accipitrimorphae</taxon>
        <taxon>Accipitriformes</taxon>
        <taxon>Accipitridae</taxon>
        <taxon>Accipitrinae</taxon>
        <taxon>Haliaeetus</taxon>
    </lineage>
</organism>
<evidence type="ECO:0008006" key="3">
    <source>
        <dbReference type="Google" id="ProtNLM"/>
    </source>
</evidence>
<name>A0A091PHE1_HALAL</name>
<protein>
    <recommendedName>
        <fullName evidence="3">RNA-directed DNA polymerase from mobile element jockey</fullName>
    </recommendedName>
</protein>
<proteinExistence type="predicted"/>
<dbReference type="Proteomes" id="UP000054379">
    <property type="component" value="Unassembled WGS sequence"/>
</dbReference>
<dbReference type="EMBL" id="KK658575">
    <property type="protein sequence ID" value="KFQ06633.1"/>
    <property type="molecule type" value="Genomic_DNA"/>
</dbReference>
<evidence type="ECO:0000313" key="1">
    <source>
        <dbReference type="EMBL" id="KFQ06633.1"/>
    </source>
</evidence>
<dbReference type="AlphaFoldDB" id="A0A091PHE1"/>
<gene>
    <name evidence="1" type="ORF">N329_05933</name>
</gene>
<dbReference type="PANTHER" id="PTHR33395:SF22">
    <property type="entry name" value="REVERSE TRANSCRIPTASE DOMAIN-CONTAINING PROTEIN"/>
    <property type="match status" value="1"/>
</dbReference>
<accession>A0A091PHE1</accession>
<dbReference type="GO" id="GO:0031012">
    <property type="term" value="C:extracellular matrix"/>
    <property type="evidence" value="ECO:0007669"/>
    <property type="project" value="TreeGrafter"/>
</dbReference>
<dbReference type="GO" id="GO:0007508">
    <property type="term" value="P:larval heart development"/>
    <property type="evidence" value="ECO:0007669"/>
    <property type="project" value="TreeGrafter"/>
</dbReference>
<reference evidence="1 2" key="1">
    <citation type="submission" date="2014-04" db="EMBL/GenBank/DDBJ databases">
        <title>Genome evolution of avian class.</title>
        <authorList>
            <person name="Zhang G."/>
            <person name="Li C."/>
        </authorList>
    </citation>
    <scope>NUCLEOTIDE SEQUENCE [LARGE SCALE GENOMIC DNA]</scope>
    <source>
        <strain evidence="1">BGI_N329</strain>
    </source>
</reference>
<dbReference type="PANTHER" id="PTHR33395">
    <property type="entry name" value="TRANSCRIPTASE, PUTATIVE-RELATED-RELATED"/>
    <property type="match status" value="1"/>
</dbReference>
<dbReference type="GO" id="GO:0061343">
    <property type="term" value="P:cell adhesion involved in heart morphogenesis"/>
    <property type="evidence" value="ECO:0007669"/>
    <property type="project" value="TreeGrafter"/>
</dbReference>
<feature type="non-terminal residue" evidence="1">
    <location>
        <position position="101"/>
    </location>
</feature>
<evidence type="ECO:0000313" key="2">
    <source>
        <dbReference type="Proteomes" id="UP000054379"/>
    </source>
</evidence>
<feature type="non-terminal residue" evidence="1">
    <location>
        <position position="1"/>
    </location>
</feature>
<sequence>DHLRNLNIHKCMGPDKMHPRVLRGLADVGTQLFSIIFEKSWHSGEVPSDWRKGNITPIFQKGNKDNPWNYQPVRLTSMPSKIMDQILLEGMSKHMEEKEMI</sequence>